<keyword evidence="3" id="KW-0479">Metal-binding</keyword>
<dbReference type="InterPro" id="IPR005123">
    <property type="entry name" value="Oxoglu/Fe-dep_dioxygenase_dom"/>
</dbReference>
<dbReference type="InterPro" id="IPR006620">
    <property type="entry name" value="Pro_4_hyd_alph"/>
</dbReference>
<dbReference type="InterPro" id="IPR016130">
    <property type="entry name" value="Tyr_Pase_AS"/>
</dbReference>
<dbReference type="PROSITE" id="PS51471">
    <property type="entry name" value="FE2OG_OXY"/>
    <property type="match status" value="1"/>
</dbReference>
<dbReference type="PROSITE" id="PS50054">
    <property type="entry name" value="TYR_PHOSPHATASE_DUAL"/>
    <property type="match status" value="1"/>
</dbReference>
<keyword evidence="7" id="KW-0560">Oxidoreductase</keyword>
<sequence>MDSVLDSTQKAAQVLALLGKRGDATSAQIAVLSCVCSTWRALLTVEDRRIPGASRVLDWLYIGNEDSARQVERLQELDAAVCSVVVNRPELPTDMISSHFPVSDTAEDNIDRFFDEACSFIDACRRRSQRVLVHCLWGKSRSATIVLAYLMMRCQMPLAIALQRCLRCRPFVKPNQGFLVQLVKKEIAIFGGPSDLRKAAICVPPAWQYIRWRANQESSNKLQYISCHGLLLESTKVLNAPRMALVKGFLTKEEAGSIIDLARKKLHPSRVVSHSNDGTLAEQISGRTSYSCKVTIRESKIVREVVQRAAYLTSLKPSHSEPVQVVHYTPGQEYRPHMDWFDPSGANFTKTVQNGGQRLVTVFCYLTDCKKGGCTYFPELDKRFTPIQGAALMWYNMDRKGNEDRRTLHAGEPVEEGEKWGMNIFLRANPRNRLGEDSTESS</sequence>
<feature type="domain" description="Fe2OG dioxygenase" evidence="12">
    <location>
        <begin position="319"/>
        <end position="428"/>
    </location>
</feature>
<dbReference type="PROSITE" id="PS50056">
    <property type="entry name" value="TYR_PHOSPHATASE_2"/>
    <property type="match status" value="1"/>
</dbReference>
<evidence type="ECO:0000256" key="3">
    <source>
        <dbReference type="ARBA" id="ARBA00022723"/>
    </source>
</evidence>
<dbReference type="SUPFAM" id="SSF52799">
    <property type="entry name" value="(Phosphotyrosine protein) phosphatases II"/>
    <property type="match status" value="1"/>
</dbReference>
<dbReference type="Gene3D" id="3.90.190.10">
    <property type="entry name" value="Protein tyrosine phosphatase superfamily"/>
    <property type="match status" value="1"/>
</dbReference>
<evidence type="ECO:0000256" key="2">
    <source>
        <dbReference type="ARBA" id="ARBA00004648"/>
    </source>
</evidence>
<dbReference type="GO" id="GO:0031418">
    <property type="term" value="F:L-ascorbic acid binding"/>
    <property type="evidence" value="ECO:0007669"/>
    <property type="project" value="InterPro"/>
</dbReference>
<dbReference type="InterPro" id="IPR000340">
    <property type="entry name" value="Dual-sp_phosphatase_cat-dom"/>
</dbReference>
<dbReference type="GO" id="GO:0005506">
    <property type="term" value="F:iron ion binding"/>
    <property type="evidence" value="ECO:0007669"/>
    <property type="project" value="InterPro"/>
</dbReference>
<dbReference type="SMART" id="SM00195">
    <property type="entry name" value="DSPc"/>
    <property type="match status" value="1"/>
</dbReference>
<dbReference type="InterPro" id="IPR000387">
    <property type="entry name" value="Tyr_Pase_dom"/>
</dbReference>
<dbReference type="EMBL" id="LGRX02033686">
    <property type="protein sequence ID" value="KAK3240283.1"/>
    <property type="molecule type" value="Genomic_DNA"/>
</dbReference>
<evidence type="ECO:0000256" key="1">
    <source>
        <dbReference type="ARBA" id="ARBA00001961"/>
    </source>
</evidence>
<dbReference type="InterPro" id="IPR045054">
    <property type="entry name" value="P4HA-like"/>
</dbReference>
<evidence type="ECO:0000256" key="8">
    <source>
        <dbReference type="ARBA" id="ARBA00023004"/>
    </source>
</evidence>
<dbReference type="Gene3D" id="2.60.120.620">
    <property type="entry name" value="q2cbj1_9rhob like domain"/>
    <property type="match status" value="1"/>
</dbReference>
<dbReference type="PROSITE" id="PS00383">
    <property type="entry name" value="TYR_PHOSPHATASE_1"/>
    <property type="match status" value="1"/>
</dbReference>
<organism evidence="13 14">
    <name type="scientific">Cymbomonas tetramitiformis</name>
    <dbReference type="NCBI Taxonomy" id="36881"/>
    <lineage>
        <taxon>Eukaryota</taxon>
        <taxon>Viridiplantae</taxon>
        <taxon>Chlorophyta</taxon>
        <taxon>Pyramimonadophyceae</taxon>
        <taxon>Pyramimonadales</taxon>
        <taxon>Pyramimonadaceae</taxon>
        <taxon>Cymbomonas</taxon>
    </lineage>
</organism>
<evidence type="ECO:0000259" key="10">
    <source>
        <dbReference type="PROSITE" id="PS50054"/>
    </source>
</evidence>
<comment type="caution">
    <text evidence="13">The sequence shown here is derived from an EMBL/GenBank/DDBJ whole genome shotgun (WGS) entry which is preliminary data.</text>
</comment>
<reference evidence="13 14" key="1">
    <citation type="journal article" date="2015" name="Genome Biol. Evol.">
        <title>Comparative Genomics of a Bacterivorous Green Alga Reveals Evolutionary Causalities and Consequences of Phago-Mixotrophic Mode of Nutrition.</title>
        <authorList>
            <person name="Burns J.A."/>
            <person name="Paasch A."/>
            <person name="Narechania A."/>
            <person name="Kim E."/>
        </authorList>
    </citation>
    <scope>NUCLEOTIDE SEQUENCE [LARGE SCALE GENOMIC DNA]</scope>
    <source>
        <strain evidence="13 14">PLY_AMNH</strain>
    </source>
</reference>
<name>A0AAE0BPB5_9CHLO</name>
<keyword evidence="6" id="KW-0223">Dioxygenase</keyword>
<evidence type="ECO:0000256" key="5">
    <source>
        <dbReference type="ARBA" id="ARBA00022912"/>
    </source>
</evidence>
<comment type="catalytic activity">
    <reaction evidence="9">
        <text>L-prolyl-[collagen] + 2-oxoglutarate + O2 = trans-4-hydroxy-L-prolyl-[collagen] + succinate + CO2</text>
        <dbReference type="Rhea" id="RHEA:18945"/>
        <dbReference type="Rhea" id="RHEA-COMP:11676"/>
        <dbReference type="Rhea" id="RHEA-COMP:11680"/>
        <dbReference type="ChEBI" id="CHEBI:15379"/>
        <dbReference type="ChEBI" id="CHEBI:16526"/>
        <dbReference type="ChEBI" id="CHEBI:16810"/>
        <dbReference type="ChEBI" id="CHEBI:30031"/>
        <dbReference type="ChEBI" id="CHEBI:50342"/>
        <dbReference type="ChEBI" id="CHEBI:61965"/>
        <dbReference type="EC" id="1.14.11.2"/>
    </reaction>
</comment>
<keyword evidence="14" id="KW-1185">Reference proteome</keyword>
<dbReference type="AlphaFoldDB" id="A0AAE0BPB5"/>
<protein>
    <recommendedName>
        <fullName evidence="15">Protein-tyrosine-phosphatase</fullName>
    </recommendedName>
</protein>
<keyword evidence="5" id="KW-0904">Protein phosphatase</keyword>
<evidence type="ECO:0000259" key="11">
    <source>
        <dbReference type="PROSITE" id="PS50056"/>
    </source>
</evidence>
<dbReference type="GO" id="GO:0005789">
    <property type="term" value="C:endoplasmic reticulum membrane"/>
    <property type="evidence" value="ECO:0007669"/>
    <property type="project" value="UniProtKB-SubCell"/>
</dbReference>
<evidence type="ECO:0000313" key="14">
    <source>
        <dbReference type="Proteomes" id="UP001190700"/>
    </source>
</evidence>
<evidence type="ECO:0000256" key="4">
    <source>
        <dbReference type="ARBA" id="ARBA00022801"/>
    </source>
</evidence>
<feature type="domain" description="Tyrosine-protein phosphatase" evidence="10">
    <location>
        <begin position="52"/>
        <end position="191"/>
    </location>
</feature>
<evidence type="ECO:0000256" key="7">
    <source>
        <dbReference type="ARBA" id="ARBA00023002"/>
    </source>
</evidence>
<comment type="subcellular location">
    <subcellularLocation>
        <location evidence="2">Endoplasmic reticulum membrane</location>
        <topology evidence="2">Single-pass type II membrane protein</topology>
    </subcellularLocation>
</comment>
<dbReference type="Pfam" id="PF13640">
    <property type="entry name" value="2OG-FeII_Oxy_3"/>
    <property type="match status" value="1"/>
</dbReference>
<gene>
    <name evidence="13" type="ORF">CYMTET_49869</name>
</gene>
<dbReference type="Pfam" id="PF00782">
    <property type="entry name" value="DSPc"/>
    <property type="match status" value="1"/>
</dbReference>
<evidence type="ECO:0000313" key="13">
    <source>
        <dbReference type="EMBL" id="KAK3240283.1"/>
    </source>
</evidence>
<feature type="domain" description="Tyrosine specific protein phosphatases" evidence="11">
    <location>
        <begin position="111"/>
        <end position="170"/>
    </location>
</feature>
<dbReference type="GO" id="GO:0004721">
    <property type="term" value="F:phosphoprotein phosphatase activity"/>
    <property type="evidence" value="ECO:0007669"/>
    <property type="project" value="UniProtKB-KW"/>
</dbReference>
<accession>A0AAE0BPB5</accession>
<keyword evidence="4" id="KW-0378">Hydrolase</keyword>
<dbReference type="InterPro" id="IPR044862">
    <property type="entry name" value="Pro_4_hyd_alph_FE2OG_OXY"/>
</dbReference>
<dbReference type="InterPro" id="IPR029021">
    <property type="entry name" value="Prot-tyrosine_phosphatase-like"/>
</dbReference>
<evidence type="ECO:0000256" key="6">
    <source>
        <dbReference type="ARBA" id="ARBA00022964"/>
    </source>
</evidence>
<dbReference type="PANTHER" id="PTHR10869">
    <property type="entry name" value="PROLYL 4-HYDROXYLASE ALPHA SUBUNIT"/>
    <property type="match status" value="1"/>
</dbReference>
<proteinExistence type="predicted"/>
<dbReference type="PANTHER" id="PTHR10869:SF246">
    <property type="entry name" value="TRANSMEMBRANE PROLYL 4-HYDROXYLASE"/>
    <property type="match status" value="1"/>
</dbReference>
<dbReference type="SMART" id="SM00702">
    <property type="entry name" value="P4Hc"/>
    <property type="match status" value="1"/>
</dbReference>
<dbReference type="InterPro" id="IPR020422">
    <property type="entry name" value="TYR_PHOSPHATASE_DUAL_dom"/>
</dbReference>
<dbReference type="Proteomes" id="UP001190700">
    <property type="component" value="Unassembled WGS sequence"/>
</dbReference>
<evidence type="ECO:0000259" key="12">
    <source>
        <dbReference type="PROSITE" id="PS51471"/>
    </source>
</evidence>
<comment type="cofactor">
    <cofactor evidence="1">
        <name>L-ascorbate</name>
        <dbReference type="ChEBI" id="CHEBI:38290"/>
    </cofactor>
</comment>
<keyword evidence="8" id="KW-0408">Iron</keyword>
<dbReference type="CDD" id="cd14498">
    <property type="entry name" value="DSP"/>
    <property type="match status" value="1"/>
</dbReference>
<evidence type="ECO:0008006" key="15">
    <source>
        <dbReference type="Google" id="ProtNLM"/>
    </source>
</evidence>
<evidence type="ECO:0000256" key="9">
    <source>
        <dbReference type="ARBA" id="ARBA00049169"/>
    </source>
</evidence>
<dbReference type="GO" id="GO:0004656">
    <property type="term" value="F:procollagen-proline 4-dioxygenase activity"/>
    <property type="evidence" value="ECO:0007669"/>
    <property type="project" value="UniProtKB-EC"/>
</dbReference>